<dbReference type="Gene3D" id="1.10.8.50">
    <property type="match status" value="1"/>
</dbReference>
<dbReference type="PANTHER" id="PTHR15239">
    <property type="entry name" value="NUCLEAR EXPORT MEDIATOR FACTOR NEMF"/>
    <property type="match status" value="1"/>
</dbReference>
<evidence type="ECO:0000313" key="8">
    <source>
        <dbReference type="Proteomes" id="UP000761380"/>
    </source>
</evidence>
<proteinExistence type="inferred from homology"/>
<comment type="similarity">
    <text evidence="5">Belongs to the NEMF family.</text>
</comment>
<feature type="domain" description="NFACT RNA-binding" evidence="6">
    <location>
        <begin position="462"/>
        <end position="554"/>
    </location>
</feature>
<comment type="caution">
    <text evidence="7">The sequence shown here is derived from an EMBL/GenBank/DDBJ whole genome shotgun (WGS) entry which is preliminary data.</text>
</comment>
<accession>A0A927ZQN5</accession>
<dbReference type="InterPro" id="IPR010979">
    <property type="entry name" value="Ribosomal_uS13-like_H2TH"/>
</dbReference>
<keyword evidence="1 5" id="KW-0820">tRNA-binding</keyword>
<dbReference type="PANTHER" id="PTHR15239:SF6">
    <property type="entry name" value="RIBOSOME QUALITY CONTROL COMPLEX SUBUNIT NEMF"/>
    <property type="match status" value="1"/>
</dbReference>
<dbReference type="HAMAP" id="MF_00844_B">
    <property type="entry name" value="RqcH_B"/>
    <property type="match status" value="1"/>
</dbReference>
<dbReference type="InterPro" id="IPR043682">
    <property type="entry name" value="RqcH_bacterial"/>
</dbReference>
<evidence type="ECO:0000256" key="1">
    <source>
        <dbReference type="ARBA" id="ARBA00022555"/>
    </source>
</evidence>
<keyword evidence="5" id="KW-0175">Coiled coil</keyword>
<dbReference type="GO" id="GO:0043023">
    <property type="term" value="F:ribosomal large subunit binding"/>
    <property type="evidence" value="ECO:0007669"/>
    <property type="project" value="UniProtKB-UniRule"/>
</dbReference>
<feature type="coiled-coil region" evidence="5">
    <location>
        <begin position="307"/>
        <end position="334"/>
    </location>
</feature>
<keyword evidence="3 5" id="KW-0694">RNA-binding</keyword>
<dbReference type="Gene3D" id="2.30.310.10">
    <property type="entry name" value="ibrinogen binding protein from staphylococcus aureus domain"/>
    <property type="match status" value="1"/>
</dbReference>
<organism evidence="7 8">
    <name type="scientific">Selenomonas ruminantium</name>
    <dbReference type="NCBI Taxonomy" id="971"/>
    <lineage>
        <taxon>Bacteria</taxon>
        <taxon>Bacillati</taxon>
        <taxon>Bacillota</taxon>
        <taxon>Negativicutes</taxon>
        <taxon>Selenomonadales</taxon>
        <taxon>Selenomonadaceae</taxon>
        <taxon>Selenomonas</taxon>
    </lineage>
</organism>
<dbReference type="InterPro" id="IPR051608">
    <property type="entry name" value="RQC_Subunit_NEMF"/>
</dbReference>
<dbReference type="SUPFAM" id="SSF46946">
    <property type="entry name" value="S13-like H2TH domain"/>
    <property type="match status" value="1"/>
</dbReference>
<evidence type="ECO:0000313" key="7">
    <source>
        <dbReference type="EMBL" id="MBE6092001.1"/>
    </source>
</evidence>
<dbReference type="GO" id="GO:0019843">
    <property type="term" value="F:rRNA binding"/>
    <property type="evidence" value="ECO:0007669"/>
    <property type="project" value="UniProtKB-UniRule"/>
</dbReference>
<gene>
    <name evidence="5" type="primary">rqcH</name>
    <name evidence="7" type="ORF">E7201_02300</name>
</gene>
<dbReference type="Pfam" id="PF05833">
    <property type="entry name" value="NFACT_N"/>
    <property type="match status" value="1"/>
</dbReference>
<dbReference type="GO" id="GO:0072344">
    <property type="term" value="P:rescue of stalled ribosome"/>
    <property type="evidence" value="ECO:0007669"/>
    <property type="project" value="UniProtKB-UniRule"/>
</dbReference>
<evidence type="ECO:0000256" key="3">
    <source>
        <dbReference type="ARBA" id="ARBA00022884"/>
    </source>
</evidence>
<dbReference type="Pfam" id="PF05670">
    <property type="entry name" value="NFACT-R_1"/>
    <property type="match status" value="1"/>
</dbReference>
<comment type="function">
    <text evidence="5">Key component of the ribosome quality control system (RQC), a ribosome-associated complex that mediates the extraction of incompletely synthesized nascent chains from stalled ribosomes and their subsequent degradation. RqcH recruits Ala-charged tRNA, and with RqcP directs the elongation of stalled nascent chains on 50S ribosomal subunits, leading to non-templated C-terminal alanine extensions (Ala tail). The Ala tail promotes nascent chain degradation. May add between 1 and at least 8 Ala residues. Binds to stalled 50S ribosomal subunits.</text>
</comment>
<evidence type="ECO:0000259" key="6">
    <source>
        <dbReference type="Pfam" id="PF05670"/>
    </source>
</evidence>
<sequence length="586" mass="65279">MSLDGFSMRPLVRELNNTLAGGRIDKITQPNKQSIVLSIRQPGQNQQLHICINSQNPAAHLMTKNLENPPEPPVFCMVLRKQLETGRIAAIRQHGLDRILLMDVDSIAAGGKIVTKTLIMELMGKYSNMILVQDGIIIDALRKIGTNSSRVRTVLPGDTYELPPGQDKLDIFTTPMADIIAKLRQLAPEERIDKALLATCMGFGPVSAKEVCFSAGLAPSTRLNTLDDADYQSLENALTEVRDAASKEQAAPVILLDEHQKVLAMASFPLHYLPQAVTLNFNSISAMLEKASALAGSYVLPDKDRFKKLVKNELHRAENKLVKLDEEIAAAENAEEYKIHGDNLMTYQYQYNDHEDAAITVANIYSETGEEITIPLDQRYTIIQNMQLCYKKYDKLKRAQELLQVQRQECEASITYLESIESSLMASSSLGEIAEIHNELVEGGYLREKLKRKNNDKPSHPFRFTAPDGTQILVGKNNYQNDKLTCKTASFNDTWFHTQNIPGSHVILRNGGIEPNEDTILLCAQLAAHFSKAQGSSKVPVDYTEIRYVKKPSGSKPGFVIFTNQKTLYITPDEAELAPILAQDPQ</sequence>
<dbReference type="InterPro" id="IPR008532">
    <property type="entry name" value="NFACT_RNA-bd"/>
</dbReference>
<dbReference type="GO" id="GO:0000049">
    <property type="term" value="F:tRNA binding"/>
    <property type="evidence" value="ECO:0007669"/>
    <property type="project" value="UniProtKB-UniRule"/>
</dbReference>
<evidence type="ECO:0000256" key="4">
    <source>
        <dbReference type="ARBA" id="ARBA00022917"/>
    </source>
</evidence>
<dbReference type="GO" id="GO:1990112">
    <property type="term" value="C:RQC complex"/>
    <property type="evidence" value="ECO:0007669"/>
    <property type="project" value="TreeGrafter"/>
</dbReference>
<evidence type="ECO:0000256" key="2">
    <source>
        <dbReference type="ARBA" id="ARBA00022730"/>
    </source>
</evidence>
<evidence type="ECO:0000256" key="5">
    <source>
        <dbReference type="HAMAP-Rule" id="MF_00844"/>
    </source>
</evidence>
<dbReference type="EMBL" id="SVBY01000009">
    <property type="protein sequence ID" value="MBE6092001.1"/>
    <property type="molecule type" value="Genomic_DNA"/>
</dbReference>
<comment type="subunit">
    <text evidence="5">Associates with stalled 50S ribosomal subunits. Binds to RqcP.</text>
</comment>
<dbReference type="Proteomes" id="UP000761380">
    <property type="component" value="Unassembled WGS sequence"/>
</dbReference>
<protein>
    <recommendedName>
        <fullName evidence="5">Rqc2 homolog RqcH</fullName>
        <shortName evidence="5">RqcH</shortName>
    </recommendedName>
</protein>
<name>A0A927ZQN5_SELRU</name>
<reference evidence="7" key="1">
    <citation type="submission" date="2019-04" db="EMBL/GenBank/DDBJ databases">
        <title>Evolution of Biomass-Degrading Anaerobic Consortia Revealed by Metagenomics.</title>
        <authorList>
            <person name="Peng X."/>
        </authorList>
    </citation>
    <scope>NUCLEOTIDE SEQUENCE</scope>
    <source>
        <strain evidence="7">SIG240</strain>
    </source>
</reference>
<dbReference type="AlphaFoldDB" id="A0A927ZQN5"/>
<keyword evidence="2 5" id="KW-0699">rRNA-binding</keyword>
<keyword evidence="4 5" id="KW-0648">Protein biosynthesis</keyword>